<protein>
    <submittedName>
        <fullName evidence="3">Porin, OprB family</fullName>
    </submittedName>
</protein>
<comment type="caution">
    <text evidence="3">The sequence shown here is derived from an EMBL/GenBank/DDBJ whole genome shotgun (WGS) entry which is preliminary data.</text>
</comment>
<evidence type="ECO:0000313" key="3">
    <source>
        <dbReference type="EMBL" id="SMP66747.1"/>
    </source>
</evidence>
<proteinExistence type="inferred from homology"/>
<reference evidence="3 4" key="1">
    <citation type="submission" date="2017-05" db="EMBL/GenBank/DDBJ databases">
        <authorList>
            <person name="Varghese N."/>
            <person name="Submissions S."/>
        </authorList>
    </citation>
    <scope>NUCLEOTIDE SEQUENCE [LARGE SCALE GENOMIC DNA]</scope>
    <source>
        <strain evidence="3 4">DSM 25457</strain>
    </source>
</reference>
<evidence type="ECO:0000313" key="4">
    <source>
        <dbReference type="Proteomes" id="UP001158067"/>
    </source>
</evidence>
<keyword evidence="2" id="KW-0732">Signal</keyword>
<feature type="chain" id="PRO_5044977721" evidence="2">
    <location>
        <begin position="21"/>
        <end position="415"/>
    </location>
</feature>
<gene>
    <name evidence="3" type="ORF">SAMN06265222_11036</name>
</gene>
<dbReference type="Proteomes" id="UP001158067">
    <property type="component" value="Unassembled WGS sequence"/>
</dbReference>
<comment type="similarity">
    <text evidence="1 2">Belongs to the OprB family.</text>
</comment>
<dbReference type="InterPro" id="IPR052932">
    <property type="entry name" value="OprB_Porin"/>
</dbReference>
<keyword evidence="4" id="KW-1185">Reference proteome</keyword>
<evidence type="ECO:0000256" key="1">
    <source>
        <dbReference type="ARBA" id="ARBA00008769"/>
    </source>
</evidence>
<evidence type="ECO:0000256" key="2">
    <source>
        <dbReference type="RuleBase" id="RU363072"/>
    </source>
</evidence>
<name>A0ABY1QCF6_9BACT</name>
<dbReference type="RefSeq" id="WP_283433809.1">
    <property type="nucleotide sequence ID" value="NZ_FXUG01000010.1"/>
</dbReference>
<organism evidence="3 4">
    <name type="scientific">Neorhodopirellula lusitana</name>
    <dbReference type="NCBI Taxonomy" id="445327"/>
    <lineage>
        <taxon>Bacteria</taxon>
        <taxon>Pseudomonadati</taxon>
        <taxon>Planctomycetota</taxon>
        <taxon>Planctomycetia</taxon>
        <taxon>Pirellulales</taxon>
        <taxon>Pirellulaceae</taxon>
        <taxon>Neorhodopirellula</taxon>
    </lineage>
</organism>
<dbReference type="Gene3D" id="2.40.160.180">
    <property type="entry name" value="Carbohydrate-selective porin OprB"/>
    <property type="match status" value="1"/>
</dbReference>
<dbReference type="PANTHER" id="PTHR37944">
    <property type="entry name" value="PORIN B"/>
    <property type="match status" value="1"/>
</dbReference>
<sequence length="415" mass="45747">MRLKSLITVAAILCMHAASGQEPSLSYQGDVLDDTLQVSAPTCTNEFLLGDCGGVRSCLAESGITPFLYYDSIYAANVDGGIKSDQDYTGQIYAGADLDLETLWGWDGTTMKISMVERHGDSISRSVGGIYDPMCIYGGQVGYLYQLWLEKAICDAWAFKIGRVSADTDFANNDLYRYSLSTAINGPMRAMLLENIITSFPYPVWGGRLKYAPNDRHQFQVGAYQIGDGMWDFTQHGLDFSIRHDDGVSVLTQYDWTPQLYGLPARVFLGAVNSFFDFDNFDGVGTTDHFLRLYAHAEAEIAVGLTVFGFATHSDEDQVAKTPVQISGGINKQGLIPSRENDHTVFFATYGELSDDYGDSIGEDVDYEWVFELGHRIRVTPATYFQPAMQYIVHPGGTGDIANSTVLGAWMNAAF</sequence>
<dbReference type="EMBL" id="FXUG01000010">
    <property type="protein sequence ID" value="SMP66747.1"/>
    <property type="molecule type" value="Genomic_DNA"/>
</dbReference>
<feature type="signal peptide" evidence="2">
    <location>
        <begin position="1"/>
        <end position="20"/>
    </location>
</feature>
<dbReference type="PANTHER" id="PTHR37944:SF1">
    <property type="entry name" value="PORIN B"/>
    <property type="match status" value="1"/>
</dbReference>
<accession>A0ABY1QCF6</accession>
<dbReference type="InterPro" id="IPR038673">
    <property type="entry name" value="OprB_sf"/>
</dbReference>
<dbReference type="Pfam" id="PF04966">
    <property type="entry name" value="OprB"/>
    <property type="match status" value="1"/>
</dbReference>
<dbReference type="InterPro" id="IPR007049">
    <property type="entry name" value="Carb-sel_porin_OprB"/>
</dbReference>